<dbReference type="InterPro" id="IPR015421">
    <property type="entry name" value="PyrdxlP-dep_Trfase_major"/>
</dbReference>
<dbReference type="Proteomes" id="UP001152320">
    <property type="component" value="Chromosome 23"/>
</dbReference>
<reference evidence="2" key="1">
    <citation type="submission" date="2021-10" db="EMBL/GenBank/DDBJ databases">
        <title>Tropical sea cucumber genome reveals ecological adaptation and Cuvierian tubules defense mechanism.</title>
        <authorList>
            <person name="Chen T."/>
        </authorList>
    </citation>
    <scope>NUCLEOTIDE SEQUENCE</scope>
    <source>
        <strain evidence="2">Nanhai2018</strain>
        <tissue evidence="2">Muscle</tissue>
    </source>
</reference>
<dbReference type="AlphaFoldDB" id="A0A9Q0YC03"/>
<sequence length="132" mass="14691">MDAKLKLTTDQLAVMSVSGIRQLRPVGVRGVERAVTGSLAGKLGKQLREEEFELEPGAFCNSGSWSCVPRRLIKRQSDLIRLREKNCQMWAFKTEPDLIWESLQAVANFVGANVENLTFVDNTTAGAYFSPE</sequence>
<evidence type="ECO:0000256" key="1">
    <source>
        <dbReference type="ARBA" id="ARBA00022898"/>
    </source>
</evidence>
<dbReference type="OrthoDB" id="5978656at2759"/>
<dbReference type="EMBL" id="JAIZAY010000023">
    <property type="protein sequence ID" value="KAJ8019873.1"/>
    <property type="molecule type" value="Genomic_DNA"/>
</dbReference>
<gene>
    <name evidence="2" type="ORF">HOLleu_41642</name>
</gene>
<dbReference type="Gene3D" id="3.90.1150.10">
    <property type="entry name" value="Aspartate Aminotransferase, domain 1"/>
    <property type="match status" value="1"/>
</dbReference>
<proteinExistence type="predicted"/>
<dbReference type="Gene3D" id="3.40.640.10">
    <property type="entry name" value="Type I PLP-dependent aspartate aminotransferase-like (Major domain)"/>
    <property type="match status" value="1"/>
</dbReference>
<accession>A0A9Q0YC03</accession>
<organism evidence="2 3">
    <name type="scientific">Holothuria leucospilota</name>
    <name type="common">Black long sea cucumber</name>
    <name type="synonym">Mertensiothuria leucospilota</name>
    <dbReference type="NCBI Taxonomy" id="206669"/>
    <lineage>
        <taxon>Eukaryota</taxon>
        <taxon>Metazoa</taxon>
        <taxon>Echinodermata</taxon>
        <taxon>Eleutherozoa</taxon>
        <taxon>Echinozoa</taxon>
        <taxon>Holothuroidea</taxon>
        <taxon>Aspidochirotacea</taxon>
        <taxon>Aspidochirotida</taxon>
        <taxon>Holothuriidae</taxon>
        <taxon>Holothuria</taxon>
    </lineage>
</organism>
<keyword evidence="1" id="KW-0663">Pyridoxal phosphate</keyword>
<protein>
    <submittedName>
        <fullName evidence="2">Uncharacterized protein</fullName>
    </submittedName>
</protein>
<dbReference type="PANTHER" id="PTHR43092:SF4">
    <property type="entry name" value="AMINOTRANSFERASE CLASS V DOMAIN-CONTAINING PROTEIN"/>
    <property type="match status" value="1"/>
</dbReference>
<name>A0A9Q0YC03_HOLLE</name>
<keyword evidence="3" id="KW-1185">Reference proteome</keyword>
<dbReference type="InterPro" id="IPR015422">
    <property type="entry name" value="PyrdxlP-dep_Trfase_small"/>
</dbReference>
<comment type="caution">
    <text evidence="2">The sequence shown here is derived from an EMBL/GenBank/DDBJ whole genome shotgun (WGS) entry which is preliminary data.</text>
</comment>
<evidence type="ECO:0000313" key="3">
    <source>
        <dbReference type="Proteomes" id="UP001152320"/>
    </source>
</evidence>
<evidence type="ECO:0000313" key="2">
    <source>
        <dbReference type="EMBL" id="KAJ8019873.1"/>
    </source>
</evidence>
<dbReference type="PANTHER" id="PTHR43092">
    <property type="entry name" value="L-CYSTEINE DESULFHYDRASE"/>
    <property type="match status" value="1"/>
</dbReference>